<evidence type="ECO:0000256" key="3">
    <source>
        <dbReference type="ARBA" id="ARBA00006483"/>
    </source>
</evidence>
<dbReference type="OrthoDB" id="63113at2759"/>
<dbReference type="PANTHER" id="PTHR19317:SF0">
    <property type="entry name" value="PRENYLATED RAB ACCEPTOR PROTEIN 1"/>
    <property type="match status" value="1"/>
</dbReference>
<evidence type="ECO:0000256" key="1">
    <source>
        <dbReference type="ARBA" id="ARBA00004141"/>
    </source>
</evidence>
<keyword evidence="5 7" id="KW-1133">Transmembrane helix</keyword>
<proteinExistence type="inferred from homology"/>
<evidence type="ECO:0000313" key="9">
    <source>
        <dbReference type="Proteomes" id="UP000318571"/>
    </source>
</evidence>
<dbReference type="PANTHER" id="PTHR19317">
    <property type="entry name" value="PRENYLATED RAB ACCEPTOR 1-RELATED"/>
    <property type="match status" value="1"/>
</dbReference>
<sequence length="225" mass="24586">MSSIPNASVKPQETVLEFLSEEEVLAAGQSSPLNSVPSSTESARANSAAGMSLPVNLNVASPMVREWMSKRREEIRPWGLFARTSHFQTPASLPKLSKRVYKNVDYFLSNYVLVFLVLFIYCLVTSPMLLVVLALSGGASYYLTLKQKERKLVLGGREVSLAQQYGLVGLCAIPLFLLAGAGSAVFWVIGASMVFIGVHASFYNYEALDIAEDQEPLTGEIVEEV</sequence>
<accession>A0A553PRS6</accession>
<evidence type="ECO:0000256" key="7">
    <source>
        <dbReference type="RuleBase" id="RU363107"/>
    </source>
</evidence>
<evidence type="ECO:0000256" key="5">
    <source>
        <dbReference type="ARBA" id="ARBA00022989"/>
    </source>
</evidence>
<protein>
    <recommendedName>
        <fullName evidence="7">PRA1 family protein</fullName>
    </recommendedName>
</protein>
<evidence type="ECO:0000313" key="8">
    <source>
        <dbReference type="EMBL" id="TRY80382.1"/>
    </source>
</evidence>
<dbReference type="GO" id="GO:0008021">
    <property type="term" value="C:synaptic vesicle"/>
    <property type="evidence" value="ECO:0007669"/>
    <property type="project" value="UniProtKB-SubCell"/>
</dbReference>
<comment type="subcellular location">
    <subcellularLocation>
        <location evidence="2">Cytoplasmic vesicle</location>
        <location evidence="2">Secretory vesicle</location>
        <location evidence="2">Synaptic vesicle</location>
    </subcellularLocation>
    <subcellularLocation>
        <location evidence="1 7">Membrane</location>
        <topology evidence="1 7">Multi-pass membrane protein</topology>
    </subcellularLocation>
</comment>
<keyword evidence="6 7" id="KW-0472">Membrane</keyword>
<reference evidence="8 9" key="1">
    <citation type="journal article" date="2018" name="Nat. Ecol. Evol.">
        <title>Genomic signatures of mitonuclear coevolution across populations of Tigriopus californicus.</title>
        <authorList>
            <person name="Barreto F.S."/>
            <person name="Watson E.T."/>
            <person name="Lima T.G."/>
            <person name="Willett C.S."/>
            <person name="Edmands S."/>
            <person name="Li W."/>
            <person name="Burton R.S."/>
        </authorList>
    </citation>
    <scope>NUCLEOTIDE SEQUENCE [LARGE SCALE GENOMIC DNA]</scope>
    <source>
        <strain evidence="8 9">San Diego</strain>
    </source>
</reference>
<name>A0A553PRS6_TIGCA</name>
<feature type="transmembrane region" description="Helical" evidence="7">
    <location>
        <begin position="127"/>
        <end position="144"/>
    </location>
</feature>
<dbReference type="Pfam" id="PF03208">
    <property type="entry name" value="PRA1"/>
    <property type="match status" value="1"/>
</dbReference>
<dbReference type="Proteomes" id="UP000318571">
    <property type="component" value="Chromosome 12"/>
</dbReference>
<keyword evidence="9" id="KW-1185">Reference proteome</keyword>
<evidence type="ECO:0000256" key="6">
    <source>
        <dbReference type="ARBA" id="ARBA00023136"/>
    </source>
</evidence>
<keyword evidence="4 7" id="KW-0812">Transmembrane</keyword>
<feature type="transmembrane region" description="Helical" evidence="7">
    <location>
        <begin position="165"/>
        <end position="198"/>
    </location>
</feature>
<dbReference type="EMBL" id="VCGU01000001">
    <property type="protein sequence ID" value="TRY80382.1"/>
    <property type="molecule type" value="Genomic_DNA"/>
</dbReference>
<evidence type="ECO:0000256" key="2">
    <source>
        <dbReference type="ARBA" id="ARBA00004234"/>
    </source>
</evidence>
<comment type="caution">
    <text evidence="8">The sequence shown here is derived from an EMBL/GenBank/DDBJ whole genome shotgun (WGS) entry which is preliminary data.</text>
</comment>
<dbReference type="GO" id="GO:0005794">
    <property type="term" value="C:Golgi apparatus"/>
    <property type="evidence" value="ECO:0007669"/>
    <property type="project" value="TreeGrafter"/>
</dbReference>
<dbReference type="GO" id="GO:0016020">
    <property type="term" value="C:membrane"/>
    <property type="evidence" value="ECO:0007669"/>
    <property type="project" value="UniProtKB-SubCell"/>
</dbReference>
<dbReference type="AlphaFoldDB" id="A0A553PRS6"/>
<dbReference type="InterPro" id="IPR004895">
    <property type="entry name" value="Prenylated_rab_accept_PRA1"/>
</dbReference>
<organism evidence="8 9">
    <name type="scientific">Tigriopus californicus</name>
    <name type="common">Marine copepod</name>
    <dbReference type="NCBI Taxonomy" id="6832"/>
    <lineage>
        <taxon>Eukaryota</taxon>
        <taxon>Metazoa</taxon>
        <taxon>Ecdysozoa</taxon>
        <taxon>Arthropoda</taxon>
        <taxon>Crustacea</taxon>
        <taxon>Multicrustacea</taxon>
        <taxon>Hexanauplia</taxon>
        <taxon>Copepoda</taxon>
        <taxon>Harpacticoida</taxon>
        <taxon>Harpacticidae</taxon>
        <taxon>Tigriopus</taxon>
    </lineage>
</organism>
<comment type="similarity">
    <text evidence="3 7">Belongs to the PRA1 family.</text>
</comment>
<feature type="transmembrane region" description="Helical" evidence="7">
    <location>
        <begin position="104"/>
        <end position="121"/>
    </location>
</feature>
<dbReference type="STRING" id="6832.A0A553PRS6"/>
<gene>
    <name evidence="8" type="ORF">TCAL_04860</name>
</gene>
<evidence type="ECO:0000256" key="4">
    <source>
        <dbReference type="ARBA" id="ARBA00022692"/>
    </source>
</evidence>
<dbReference type="OMA" id="FHQIEPA"/>